<dbReference type="AlphaFoldDB" id="A0A3B0SE13"/>
<name>A0A3B0SE13_9ZZZZ</name>
<organism evidence="1">
    <name type="scientific">hydrothermal vent metagenome</name>
    <dbReference type="NCBI Taxonomy" id="652676"/>
    <lineage>
        <taxon>unclassified sequences</taxon>
        <taxon>metagenomes</taxon>
        <taxon>ecological metagenomes</taxon>
    </lineage>
</organism>
<sequence length="181" mass="19719">MASAKALFAVLFLPIMSAAPPATASTPYADKPMETHIGNAMLQPLRDVNLKKDKIPERLLQIEDDPYNLDYIDGCRALVSEIVSLYPLLGPDVNEVQLQSDAEVREQSASRIAGGIIGGLIPFRGIVRELTGANAHERDYRAALSAGFARRSFLKGIATAEGCIPPPPAFRMTLVYDYRGF</sequence>
<dbReference type="EMBL" id="UOEF01000397">
    <property type="protein sequence ID" value="VAW04275.1"/>
    <property type="molecule type" value="Genomic_DNA"/>
</dbReference>
<gene>
    <name evidence="1" type="ORF">MNBD_ALPHA04-652</name>
</gene>
<evidence type="ECO:0000313" key="1">
    <source>
        <dbReference type="EMBL" id="VAW04275.1"/>
    </source>
</evidence>
<protein>
    <submittedName>
        <fullName evidence="1">Uncharacterized protein</fullName>
    </submittedName>
</protein>
<proteinExistence type="predicted"/>
<accession>A0A3B0SE13</accession>
<reference evidence="1" key="1">
    <citation type="submission" date="2018-06" db="EMBL/GenBank/DDBJ databases">
        <authorList>
            <person name="Zhirakovskaya E."/>
        </authorList>
    </citation>
    <scope>NUCLEOTIDE SEQUENCE</scope>
</reference>